<dbReference type="EMBL" id="PYHO01000008">
    <property type="protein sequence ID" value="PSR46413.1"/>
    <property type="molecule type" value="Genomic_DNA"/>
</dbReference>
<name>A0A2T2Y1I1_9ENTR</name>
<feature type="compositionally biased region" description="Basic and acidic residues" evidence="1">
    <location>
        <begin position="18"/>
        <end position="32"/>
    </location>
</feature>
<dbReference type="STRING" id="1006000.GKAS_04266"/>
<evidence type="ECO:0000313" key="4">
    <source>
        <dbReference type="Proteomes" id="UP000240892"/>
    </source>
</evidence>
<evidence type="ECO:0000256" key="1">
    <source>
        <dbReference type="SAM" id="MobiDB-lite"/>
    </source>
</evidence>
<dbReference type="PANTHER" id="PTHR43252:SF7">
    <property type="entry name" value="TRANSCRIPTIONAL REGULATOR YQJI"/>
    <property type="match status" value="1"/>
</dbReference>
<feature type="region of interest" description="Disordered" evidence="1">
    <location>
        <begin position="1"/>
        <end position="37"/>
    </location>
</feature>
<organism evidence="3 4">
    <name type="scientific">Kluyvera genomosp. 2</name>
    <dbReference type="NCBI Taxonomy" id="2774054"/>
    <lineage>
        <taxon>Bacteria</taxon>
        <taxon>Pseudomonadati</taxon>
        <taxon>Pseudomonadota</taxon>
        <taxon>Gammaproteobacteria</taxon>
        <taxon>Enterobacterales</taxon>
        <taxon>Enterobacteriaceae</taxon>
        <taxon>Kluyvera</taxon>
    </lineage>
</organism>
<evidence type="ECO:0000313" key="3">
    <source>
        <dbReference type="EMBL" id="PSR46413.1"/>
    </source>
</evidence>
<dbReference type="Gene3D" id="1.10.10.10">
    <property type="entry name" value="Winged helix-like DNA-binding domain superfamily/Winged helix DNA-binding domain"/>
    <property type="match status" value="1"/>
</dbReference>
<proteinExistence type="predicted"/>
<protein>
    <submittedName>
        <fullName evidence="3">PadR family transcriptional regulator</fullName>
    </submittedName>
</protein>
<comment type="caution">
    <text evidence="3">The sequence shown here is derived from an EMBL/GenBank/DDBJ whole genome shotgun (WGS) entry which is preliminary data.</text>
</comment>
<gene>
    <name evidence="3" type="ORF">C8256_12050</name>
</gene>
<keyword evidence="4" id="KW-1185">Reference proteome</keyword>
<reference evidence="3 4" key="1">
    <citation type="submission" date="2018-03" db="EMBL/GenBank/DDBJ databases">
        <title>First report of an OXA-48+CTX-M-M-producing Kluyvera ascorbata clone recovered from patients admitted in a University Hospital in Madrid, Spain.</title>
        <authorList>
            <person name="Hernandez-Garcia M."/>
            <person name="Leon-Sampedro R."/>
            <person name="Perez-Viso B."/>
            <person name="Morosini M.I."/>
            <person name="Lopez-Fresnena N."/>
            <person name="Coque T.M."/>
            <person name="Bonten M."/>
            <person name="Malhotra-Kumar S."/>
            <person name="Ruiz-Garbajosa P."/>
            <person name="Canton R."/>
        </authorList>
    </citation>
    <scope>NUCLEOTIDE SEQUENCE [LARGE SCALE GENOMIC DNA]</scope>
    <source>
        <strain evidence="3 4">KA2</strain>
    </source>
</reference>
<evidence type="ECO:0000259" key="2">
    <source>
        <dbReference type="Pfam" id="PF03551"/>
    </source>
</evidence>
<dbReference type="InterPro" id="IPR036390">
    <property type="entry name" value="WH_DNA-bd_sf"/>
</dbReference>
<dbReference type="InterPro" id="IPR005149">
    <property type="entry name" value="Tscrpt_reg_PadR_N"/>
</dbReference>
<dbReference type="Pfam" id="PF03551">
    <property type="entry name" value="PadR"/>
    <property type="match status" value="1"/>
</dbReference>
<dbReference type="Proteomes" id="UP000240892">
    <property type="component" value="Unassembled WGS sequence"/>
</dbReference>
<feature type="domain" description="Transcription regulator PadR N-terminal" evidence="2">
    <location>
        <begin position="49"/>
        <end position="119"/>
    </location>
</feature>
<dbReference type="SUPFAM" id="SSF46785">
    <property type="entry name" value="Winged helix' DNA-binding domain"/>
    <property type="match status" value="1"/>
</dbReference>
<accession>A0A2T2Y1I1</accession>
<dbReference type="InterPro" id="IPR036388">
    <property type="entry name" value="WH-like_DNA-bd_sf"/>
</dbReference>
<dbReference type="AlphaFoldDB" id="A0A2T2Y1I1"/>
<dbReference type="PANTHER" id="PTHR43252">
    <property type="entry name" value="TRANSCRIPTIONAL REGULATOR YQJI"/>
    <property type="match status" value="1"/>
</dbReference>
<dbReference type="RefSeq" id="WP_106927089.1">
    <property type="nucleotide sequence ID" value="NZ_CABMMU010000008.1"/>
</dbReference>
<sequence length="189" mass="21010">MKPFSDTEHRGRGHRGGHRECEHRGGHGEGHGGGRRQRFFGHGELRLVILNIVKDNASHGYELIKAVEALTQGHYSPSPGVIYPTLDLLQDQGLITVHEEDGGRKKIAITAEGTQALAESEEQLAQIQVRLKARMVGHELRKHPQMKRALDNFKAVLDLKVNQEEISDAQLKQIVGVIDRAALEISQLD</sequence>
<feature type="compositionally biased region" description="Basic and acidic residues" evidence="1">
    <location>
        <begin position="1"/>
        <end position="10"/>
    </location>
</feature>